<evidence type="ECO:0000313" key="3">
    <source>
        <dbReference type="Proteomes" id="UP001347796"/>
    </source>
</evidence>
<dbReference type="Proteomes" id="UP001347796">
    <property type="component" value="Unassembled WGS sequence"/>
</dbReference>
<accession>A0AAN8J593</accession>
<proteinExistence type="predicted"/>
<evidence type="ECO:0000256" key="1">
    <source>
        <dbReference type="SAM" id="SignalP"/>
    </source>
</evidence>
<name>A0AAN8J593_PATCE</name>
<keyword evidence="1" id="KW-0732">Signal</keyword>
<dbReference type="Gene3D" id="2.10.80.10">
    <property type="entry name" value="Lipase, subunit A"/>
    <property type="match status" value="1"/>
</dbReference>
<reference evidence="2 3" key="1">
    <citation type="submission" date="2024-01" db="EMBL/GenBank/DDBJ databases">
        <title>The genome of the rayed Mediterranean limpet Patella caerulea (Linnaeus, 1758).</title>
        <authorList>
            <person name="Anh-Thu Weber A."/>
            <person name="Halstead-Nussloch G."/>
        </authorList>
    </citation>
    <scope>NUCLEOTIDE SEQUENCE [LARGE SCALE GENOMIC DNA]</scope>
    <source>
        <strain evidence="2">AATW-2023a</strain>
        <tissue evidence="2">Whole specimen</tissue>
    </source>
</reference>
<organism evidence="2 3">
    <name type="scientific">Patella caerulea</name>
    <name type="common">Rayed Mediterranean limpet</name>
    <dbReference type="NCBI Taxonomy" id="87958"/>
    <lineage>
        <taxon>Eukaryota</taxon>
        <taxon>Metazoa</taxon>
        <taxon>Spiralia</taxon>
        <taxon>Lophotrochozoa</taxon>
        <taxon>Mollusca</taxon>
        <taxon>Gastropoda</taxon>
        <taxon>Patellogastropoda</taxon>
        <taxon>Patelloidea</taxon>
        <taxon>Patellidae</taxon>
        <taxon>Patella</taxon>
    </lineage>
</organism>
<keyword evidence="3" id="KW-1185">Reference proteome</keyword>
<sequence length="119" mass="13269">MLCSKLLMCLTVLYCVPLLESVDIIPTPYPTPQPMKIELNCNPLDKYADCPHGYCCVRDEFLPTYVYCKRIGKGGEHCATRATYSDCPCTEGYGCKPNIISANFPSLYGTCTKDYNLMG</sequence>
<comment type="caution">
    <text evidence="2">The sequence shown here is derived from an EMBL/GenBank/DDBJ whole genome shotgun (WGS) entry which is preliminary data.</text>
</comment>
<dbReference type="AlphaFoldDB" id="A0AAN8J593"/>
<protein>
    <submittedName>
        <fullName evidence="2">Uncharacterized protein</fullName>
    </submittedName>
</protein>
<dbReference type="EMBL" id="JAZGQO010000014">
    <property type="protein sequence ID" value="KAK6170161.1"/>
    <property type="molecule type" value="Genomic_DNA"/>
</dbReference>
<gene>
    <name evidence="2" type="ORF">SNE40_018625</name>
</gene>
<feature type="signal peptide" evidence="1">
    <location>
        <begin position="1"/>
        <end position="21"/>
    </location>
</feature>
<evidence type="ECO:0000313" key="2">
    <source>
        <dbReference type="EMBL" id="KAK6170161.1"/>
    </source>
</evidence>
<feature type="chain" id="PRO_5042929318" evidence="1">
    <location>
        <begin position="22"/>
        <end position="119"/>
    </location>
</feature>